<dbReference type="Pfam" id="PF00271">
    <property type="entry name" value="Helicase_C"/>
    <property type="match status" value="1"/>
</dbReference>
<organism evidence="19 20">
    <name type="scientific">Neisseria meningitidis</name>
    <dbReference type="NCBI Taxonomy" id="487"/>
    <lineage>
        <taxon>Bacteria</taxon>
        <taxon>Pseudomonadati</taxon>
        <taxon>Pseudomonadota</taxon>
        <taxon>Betaproteobacteria</taxon>
        <taxon>Neisseriales</taxon>
        <taxon>Neisseriaceae</taxon>
        <taxon>Neisseria</taxon>
    </lineage>
</organism>
<dbReference type="FunFam" id="3.40.50.300:FF:000546">
    <property type="entry name" value="Transcription-repair-coupling factor"/>
    <property type="match status" value="1"/>
</dbReference>
<accession>A0A378VR45</accession>
<dbReference type="InterPro" id="IPR001650">
    <property type="entry name" value="Helicase_C-like"/>
</dbReference>
<dbReference type="Pfam" id="PF17757">
    <property type="entry name" value="UvrB_inter"/>
    <property type="match status" value="1"/>
</dbReference>
<dbReference type="InterPro" id="IPR037235">
    <property type="entry name" value="TRCF-like_C_D7"/>
</dbReference>
<dbReference type="GO" id="GO:0016887">
    <property type="term" value="F:ATP hydrolysis activity"/>
    <property type="evidence" value="ECO:0007669"/>
    <property type="project" value="InterPro"/>
</dbReference>
<keyword evidence="5" id="KW-0228">DNA excision</keyword>
<evidence type="ECO:0000256" key="11">
    <source>
        <dbReference type="ARBA" id="ARBA00023204"/>
    </source>
</evidence>
<comment type="subcellular location">
    <subcellularLocation>
        <location evidence="1 15">Cytoplasm</location>
    </subcellularLocation>
</comment>
<comment type="similarity">
    <text evidence="12 15">In the N-terminal section; belongs to the UvrB family.</text>
</comment>
<protein>
    <recommendedName>
        <fullName evidence="14 15">Transcription-repair-coupling factor</fullName>
        <shortName evidence="15">TRCF</shortName>
        <ecNumber evidence="15">3.6.4.-</ecNumber>
    </recommendedName>
</protein>
<keyword evidence="8 15" id="KW-0067">ATP-binding</keyword>
<dbReference type="InterPro" id="IPR003711">
    <property type="entry name" value="CarD-like/TRCF_RID"/>
</dbReference>
<dbReference type="InterPro" id="IPR048635">
    <property type="entry name" value="MFD_D3"/>
</dbReference>
<gene>
    <name evidence="15 19" type="primary">mfd</name>
    <name evidence="19" type="ORF">NCTC8554_00265</name>
</gene>
<dbReference type="GO" id="GO:0004386">
    <property type="term" value="F:helicase activity"/>
    <property type="evidence" value="ECO:0007669"/>
    <property type="project" value="UniProtKB-KW"/>
</dbReference>
<dbReference type="CDD" id="cd17991">
    <property type="entry name" value="DEXHc_TRCF"/>
    <property type="match status" value="1"/>
</dbReference>
<dbReference type="EMBL" id="UGRP01000001">
    <property type="protein sequence ID" value="SUA18587.1"/>
    <property type="molecule type" value="Genomic_DNA"/>
</dbReference>
<evidence type="ECO:0000256" key="7">
    <source>
        <dbReference type="ARBA" id="ARBA00022806"/>
    </source>
</evidence>
<dbReference type="InterPro" id="IPR027417">
    <property type="entry name" value="P-loop_NTPase"/>
</dbReference>
<proteinExistence type="inferred from homology"/>
<dbReference type="Proteomes" id="UP000254176">
    <property type="component" value="Unassembled WGS sequence"/>
</dbReference>
<name>A0A378VR45_NEIME</name>
<comment type="function">
    <text evidence="15">Couples transcription and DNA repair by recognizing RNA polymerase (RNAP) stalled at DNA lesions. Mediates ATP-dependent release of RNAP and its truncated transcript from the DNA, and recruitment of nucleotide excision repair machinery to the damaged site.</text>
</comment>
<dbReference type="InterPro" id="IPR004807">
    <property type="entry name" value="UvrB"/>
</dbReference>
<evidence type="ECO:0000256" key="15">
    <source>
        <dbReference type="HAMAP-Rule" id="MF_00969"/>
    </source>
</evidence>
<evidence type="ECO:0000256" key="14">
    <source>
        <dbReference type="ARBA" id="ARBA00070128"/>
    </source>
</evidence>
<dbReference type="GO" id="GO:0006355">
    <property type="term" value="P:regulation of DNA-templated transcription"/>
    <property type="evidence" value="ECO:0007669"/>
    <property type="project" value="UniProtKB-UniRule"/>
</dbReference>
<dbReference type="GO" id="GO:0009380">
    <property type="term" value="C:excinuclease repair complex"/>
    <property type="evidence" value="ECO:0007669"/>
    <property type="project" value="InterPro"/>
</dbReference>
<dbReference type="Gene3D" id="3.40.50.300">
    <property type="entry name" value="P-loop containing nucleotide triphosphate hydrolases"/>
    <property type="match status" value="2"/>
</dbReference>
<feature type="region of interest" description="Disordered" evidence="16">
    <location>
        <begin position="429"/>
        <end position="549"/>
    </location>
</feature>
<dbReference type="HAMAP" id="MF_00969">
    <property type="entry name" value="TRCF"/>
    <property type="match status" value="1"/>
</dbReference>
<keyword evidence="7" id="KW-0347">Helicase</keyword>
<dbReference type="Gene3D" id="2.40.10.170">
    <property type="match status" value="1"/>
</dbReference>
<evidence type="ECO:0000256" key="5">
    <source>
        <dbReference type="ARBA" id="ARBA00022769"/>
    </source>
</evidence>
<feature type="compositionally biased region" description="Polar residues" evidence="16">
    <location>
        <begin position="446"/>
        <end position="458"/>
    </location>
</feature>
<evidence type="ECO:0000256" key="12">
    <source>
        <dbReference type="ARBA" id="ARBA00061104"/>
    </source>
</evidence>
<dbReference type="SUPFAM" id="SSF52540">
    <property type="entry name" value="P-loop containing nucleoside triphosphate hydrolases"/>
    <property type="match status" value="4"/>
</dbReference>
<keyword evidence="3 15" id="KW-0547">Nucleotide-binding</keyword>
<dbReference type="Pfam" id="PF00270">
    <property type="entry name" value="DEAD"/>
    <property type="match status" value="1"/>
</dbReference>
<evidence type="ECO:0000256" key="1">
    <source>
        <dbReference type="ARBA" id="ARBA00004496"/>
    </source>
</evidence>
<dbReference type="SMART" id="SM00487">
    <property type="entry name" value="DEXDc"/>
    <property type="match status" value="1"/>
</dbReference>
<dbReference type="InterPro" id="IPR041471">
    <property type="entry name" value="UvrB_inter"/>
</dbReference>
<dbReference type="PROSITE" id="PS51194">
    <property type="entry name" value="HELICASE_CTER"/>
    <property type="match status" value="1"/>
</dbReference>
<dbReference type="Pfam" id="PF21132">
    <property type="entry name" value="MFD_D3"/>
    <property type="match status" value="1"/>
</dbReference>
<dbReference type="Gene3D" id="3.90.1150.50">
    <property type="entry name" value="Transcription-repair-coupling factor, D7 domain"/>
    <property type="match status" value="1"/>
</dbReference>
<evidence type="ECO:0000256" key="8">
    <source>
        <dbReference type="ARBA" id="ARBA00022840"/>
    </source>
</evidence>
<keyword evidence="2 15" id="KW-0963">Cytoplasm</keyword>
<dbReference type="EC" id="3.6.4.-" evidence="15"/>
<dbReference type="Pfam" id="PF02559">
    <property type="entry name" value="CarD_TRCF_RID"/>
    <property type="match status" value="1"/>
</dbReference>
<dbReference type="SUPFAM" id="SSF141259">
    <property type="entry name" value="CarD-like"/>
    <property type="match status" value="1"/>
</dbReference>
<evidence type="ECO:0000256" key="3">
    <source>
        <dbReference type="ARBA" id="ARBA00022741"/>
    </source>
</evidence>
<keyword evidence="11 15" id="KW-0234">DNA repair</keyword>
<dbReference type="FunFam" id="3.40.50.300:FF:000300">
    <property type="entry name" value="Transcription-repair-coupling factor"/>
    <property type="match status" value="1"/>
</dbReference>
<feature type="compositionally biased region" description="Polar residues" evidence="16">
    <location>
        <begin position="429"/>
        <end position="438"/>
    </location>
</feature>
<dbReference type="SMART" id="SM00490">
    <property type="entry name" value="HELICc"/>
    <property type="match status" value="1"/>
</dbReference>
<dbReference type="Pfam" id="PF03461">
    <property type="entry name" value="TRCF"/>
    <property type="match status" value="1"/>
</dbReference>
<feature type="region of interest" description="Disordered" evidence="16">
    <location>
        <begin position="598"/>
        <end position="657"/>
    </location>
</feature>
<dbReference type="InterPro" id="IPR036101">
    <property type="entry name" value="CarD-like/TRCF_RID_sf"/>
</dbReference>
<evidence type="ECO:0000259" key="18">
    <source>
        <dbReference type="PROSITE" id="PS51194"/>
    </source>
</evidence>
<dbReference type="Gene3D" id="3.30.2060.10">
    <property type="entry name" value="Penicillin-binding protein 1b domain"/>
    <property type="match status" value="1"/>
</dbReference>
<keyword evidence="9" id="KW-0267">Excision nuclease</keyword>
<feature type="domain" description="Helicase C-terminal" evidence="18">
    <location>
        <begin position="1026"/>
        <end position="1178"/>
    </location>
</feature>
<dbReference type="SMART" id="SM01058">
    <property type="entry name" value="CarD_TRCF"/>
    <property type="match status" value="1"/>
</dbReference>
<comment type="similarity">
    <text evidence="13 15">In the C-terminal section; belongs to the helicase family. RecG subfamily.</text>
</comment>
<dbReference type="InterPro" id="IPR011545">
    <property type="entry name" value="DEAD/DEAH_box_helicase_dom"/>
</dbReference>
<evidence type="ECO:0000313" key="19">
    <source>
        <dbReference type="EMBL" id="SUA18587.1"/>
    </source>
</evidence>
<evidence type="ECO:0000256" key="4">
    <source>
        <dbReference type="ARBA" id="ARBA00022763"/>
    </source>
</evidence>
<keyword evidence="4 15" id="KW-0227">DNA damage</keyword>
<dbReference type="Gene3D" id="3.40.50.11140">
    <property type="match status" value="1"/>
</dbReference>
<dbReference type="GO" id="GO:0003684">
    <property type="term" value="F:damaged DNA binding"/>
    <property type="evidence" value="ECO:0007669"/>
    <property type="project" value="InterPro"/>
</dbReference>
<evidence type="ECO:0000256" key="13">
    <source>
        <dbReference type="ARBA" id="ARBA00061399"/>
    </source>
</evidence>
<evidence type="ECO:0000256" key="6">
    <source>
        <dbReference type="ARBA" id="ARBA00022801"/>
    </source>
</evidence>
<dbReference type="NCBIfam" id="TIGR00580">
    <property type="entry name" value="mfd"/>
    <property type="match status" value="1"/>
</dbReference>
<feature type="compositionally biased region" description="Low complexity" evidence="16">
    <location>
        <begin position="470"/>
        <end position="484"/>
    </location>
</feature>
<feature type="compositionally biased region" description="Polar residues" evidence="16">
    <location>
        <begin position="485"/>
        <end position="504"/>
    </location>
</feature>
<dbReference type="GO" id="GO:0005524">
    <property type="term" value="F:ATP binding"/>
    <property type="evidence" value="ECO:0007669"/>
    <property type="project" value="UniProtKB-UniRule"/>
</dbReference>
<keyword evidence="6 15" id="KW-0378">Hydrolase</keyword>
<dbReference type="SUPFAM" id="SSF143517">
    <property type="entry name" value="TRCF domain-like"/>
    <property type="match status" value="1"/>
</dbReference>
<evidence type="ECO:0000256" key="16">
    <source>
        <dbReference type="SAM" id="MobiDB-lite"/>
    </source>
</evidence>
<dbReference type="PANTHER" id="PTHR24029">
    <property type="entry name" value="UVRABC SYSTEM PROTEIN B"/>
    <property type="match status" value="1"/>
</dbReference>
<dbReference type="RefSeq" id="WP_082301682.1">
    <property type="nucleotide sequence ID" value="NZ_CP020401.2"/>
</dbReference>
<reference evidence="19 20" key="1">
    <citation type="submission" date="2018-06" db="EMBL/GenBank/DDBJ databases">
        <authorList>
            <consortium name="Pathogen Informatics"/>
            <person name="Doyle S."/>
        </authorList>
    </citation>
    <scope>NUCLEOTIDE SEQUENCE [LARGE SCALE GENOMIC DNA]</scope>
    <source>
        <strain evidence="19 20">NCTC8554</strain>
    </source>
</reference>
<dbReference type="PANTHER" id="PTHR24029:SF1">
    <property type="entry name" value="TRANSCRIPTION-REPAIR-COUPLING FACTOR"/>
    <property type="match status" value="1"/>
</dbReference>
<dbReference type="Gene3D" id="3.40.50.11180">
    <property type="match status" value="1"/>
</dbReference>
<keyword evidence="10 15" id="KW-0238">DNA-binding</keyword>
<evidence type="ECO:0000256" key="2">
    <source>
        <dbReference type="ARBA" id="ARBA00022490"/>
    </source>
</evidence>
<evidence type="ECO:0000313" key="20">
    <source>
        <dbReference type="Proteomes" id="UP000254176"/>
    </source>
</evidence>
<evidence type="ECO:0000259" key="17">
    <source>
        <dbReference type="PROSITE" id="PS51192"/>
    </source>
</evidence>
<evidence type="ECO:0000256" key="10">
    <source>
        <dbReference type="ARBA" id="ARBA00023125"/>
    </source>
</evidence>
<feature type="domain" description="Helicase ATP-binding" evidence="17">
    <location>
        <begin position="844"/>
        <end position="1005"/>
    </location>
</feature>
<dbReference type="GO" id="GO:0000716">
    <property type="term" value="P:transcription-coupled nucleotide-excision repair, DNA damage recognition"/>
    <property type="evidence" value="ECO:0007669"/>
    <property type="project" value="UniProtKB-UniRule"/>
</dbReference>
<evidence type="ECO:0000256" key="9">
    <source>
        <dbReference type="ARBA" id="ARBA00022881"/>
    </source>
</evidence>
<dbReference type="InterPro" id="IPR014001">
    <property type="entry name" value="Helicase_ATP-bd"/>
</dbReference>
<dbReference type="GO" id="GO:0005737">
    <property type="term" value="C:cytoplasm"/>
    <property type="evidence" value="ECO:0007669"/>
    <property type="project" value="UniProtKB-SubCell"/>
</dbReference>
<dbReference type="InterPro" id="IPR005118">
    <property type="entry name" value="TRCF_C"/>
</dbReference>
<dbReference type="InterPro" id="IPR004576">
    <property type="entry name" value="Mfd"/>
</dbReference>
<dbReference type="SMART" id="SM00982">
    <property type="entry name" value="TRCF"/>
    <property type="match status" value="1"/>
</dbReference>
<dbReference type="PROSITE" id="PS51192">
    <property type="entry name" value="HELICASE_ATP_BIND_1"/>
    <property type="match status" value="1"/>
</dbReference>
<sequence length="1375" mass="151199">MTYPIPKPREKSRWPNLSQGSLPLALARYLPHKRLKVVLTQDAEQALRLQTAWRFFRPHDTAVFLPDWETLPYERFSPHQDLVSERLSALWQIKSGAADVLFVPVATAMQKLPPVPFLAGRTFWLKTGQTLDIGRLKSDLVDAGYNHVSHVVAAGEFAVRGGIVDLFPMGSEMPYRIDLFDDEIDSIKTFDTETQRTISPVSEIRLLPAHEFPTDSEAQKIFRSRFREEVDGNPNDAAVYKAVSNGHFGAGVEYYLPLFFENELETLFDYIGEDALFVSLGDVHAEANRFWSDVKSRYAMAQGDETYPPLLPQHLYLSADVFAGRLKNYGQVLPDVSGKEHALPDLAVNRQSDEPLQALKDFQTAFEGRILLCAESLGRRETMLGFLQQNGLKAKSVSDWQGFLSAHEPLMITVAPLAYGFKLGGLQSPNQQQTTSASEGEGDAVTDQTEFSASATNPLPSPLPQEREQSAAAVSDSLKAAAVSTESSLPLGTSNLHGQIRQQPAPSPVGEGWGEGKAVAAQTEFPASATNPLPSPLPQEREQSAAAVSDDLKTKSSLHPVANNLHGQIRQQPTPSPVGEGWGEGKAVAAQTEFSAAATNPLPSPLPQEREQSAAVVSDSLKAAAVSTESSLPPGKSNLHGQIQQQPAPSPVGEGWGEGKAVAAQSAIAVITESDLYQYVARSRIHNRRKKHAAVSDGLLRDLAEINIGDPVVHEEHGIGRYMGLVTMDLGGETNEMMLLEYAGEAQLYVPVSQLHLISRYSGQAHENIALHKLGSGAWNKAKRKAAEKARDTAAELLNLYAQRAAQSGHKFEINELDYQAFADGFGYEETEDQAAAIAAVIKDLTQAKPMDRLVCGDVGFGKTEVALRAAFVAVMGGKQVAVLTPTTLLVEQHAQNFADRFADFPVKVASLSRFNNSKATKAALEGMADGTVDIVIGTHKLVQDDIRFKNLGLVIIDEEHRFGVRQKEQLKRLRANVDILTMTATPIPRTLSMALEGLRDFSLITTAPSRRLAVKTFVKPFSEGSVREAVLRELKRGGQVFFLHNEVDTIENMRERLETLLPEARIGVAHGQLRERELEQVMRDFLQQRFNVLLCSTIIETGIDIPNANTIIINRADKFGLAQLHQLRGRVGRSHHQAYAYLLTPEYITKDAEKRLDAIAAADELGAGFTLAMQDLEIRGAGEILGEGQSGEMIQVGFTLYTEMLKQAVRDLKKGRQPDLDAPLGITTEIKLHSPALLPESYCPDIHERLVLYKRLAVCETVQQINAIHEELVDRFGLPEQPVKTLIESHHLRLMAKELGIDAIDAAGEAVTVTFGKNNNVDPTEIILLIQNDKKYRLAGADKLRFTAEMENIEVRINTVKNVLKTLQNRCLPK</sequence>